<dbReference type="RefSeq" id="WP_137425246.1">
    <property type="nucleotide sequence ID" value="NZ_CP040098.1"/>
</dbReference>
<proteinExistence type="predicted"/>
<evidence type="ECO:0000313" key="3">
    <source>
        <dbReference type="EMBL" id="QCQ22963.1"/>
    </source>
</evidence>
<gene>
    <name evidence="3" type="primary">cpaB</name>
    <name evidence="3" type="ORF">FDQ92_12770</name>
</gene>
<dbReference type="Pfam" id="PF16976">
    <property type="entry name" value="RcpC"/>
    <property type="match status" value="1"/>
</dbReference>
<dbReference type="Pfam" id="PF08666">
    <property type="entry name" value="SAF"/>
    <property type="match status" value="1"/>
</dbReference>
<dbReference type="Proteomes" id="UP000298602">
    <property type="component" value="Chromosome"/>
</dbReference>
<dbReference type="Gene3D" id="3.90.1210.10">
    <property type="entry name" value="Antifreeze-like/N-acetylneuraminic acid synthase C-terminal domain"/>
    <property type="match status" value="1"/>
</dbReference>
<feature type="domain" description="SAF" evidence="2">
    <location>
        <begin position="43"/>
        <end position="105"/>
    </location>
</feature>
<keyword evidence="1" id="KW-0812">Transmembrane</keyword>
<dbReference type="OrthoDB" id="9788329at2"/>
<name>A0A4P8L5F5_9BACT</name>
<organism evidence="3 4">
    <name type="scientific">Desulfoglaeba alkanexedens ALDC</name>
    <dbReference type="NCBI Taxonomy" id="980445"/>
    <lineage>
        <taxon>Bacteria</taxon>
        <taxon>Pseudomonadati</taxon>
        <taxon>Thermodesulfobacteriota</taxon>
        <taxon>Syntrophobacteria</taxon>
        <taxon>Syntrophobacterales</taxon>
        <taxon>Syntrophobacteraceae</taxon>
        <taxon>Desulfoglaeba</taxon>
    </lineage>
</organism>
<evidence type="ECO:0000313" key="4">
    <source>
        <dbReference type="Proteomes" id="UP000298602"/>
    </source>
</evidence>
<keyword evidence="1" id="KW-0472">Membrane</keyword>
<dbReference type="InterPro" id="IPR013974">
    <property type="entry name" value="SAF"/>
</dbReference>
<dbReference type="EMBL" id="CP040098">
    <property type="protein sequence ID" value="QCQ22963.1"/>
    <property type="molecule type" value="Genomic_DNA"/>
</dbReference>
<dbReference type="InterPro" id="IPR031571">
    <property type="entry name" value="RcpC_dom"/>
</dbReference>
<sequence length="269" mass="29162">MMSRFMPFFILTAGIIMALIAGVLTYERLKETHRRKEEVIPATKVAVAAKDLSRGTKLTGEMIKTVSWPKDTLPSGCFTAPEDLTDRVLLFAVRENQPILENLLAPKDVTVGGLCAILNPHKRAMAVRVDDVIGVGGLINPQSRVDVFVTMHEGASGVSKPLSKVVLQNILVLAVGNQIEQKDQEAKAGSVKVVTLEVTPEEGEKLALAVNSGRIQLALRNPLNTETIETKGATIPALLACPRSSPPKARPDYFTVKIMKGGTLTEERF</sequence>
<keyword evidence="1" id="KW-1133">Transmembrane helix</keyword>
<accession>A0A4P8L5F5</accession>
<dbReference type="KEGG" id="dax:FDQ92_12770"/>
<dbReference type="AlphaFoldDB" id="A0A4P8L5F5"/>
<dbReference type="CDD" id="cd11614">
    <property type="entry name" value="SAF_CpaB_FlgA_like"/>
    <property type="match status" value="1"/>
</dbReference>
<feature type="transmembrane region" description="Helical" evidence="1">
    <location>
        <begin position="6"/>
        <end position="26"/>
    </location>
</feature>
<evidence type="ECO:0000256" key="1">
    <source>
        <dbReference type="SAM" id="Phobius"/>
    </source>
</evidence>
<protein>
    <submittedName>
        <fullName evidence="3">Flp pilus assembly protein CpaB</fullName>
    </submittedName>
</protein>
<dbReference type="NCBIfam" id="TIGR03177">
    <property type="entry name" value="pilus_cpaB"/>
    <property type="match status" value="1"/>
</dbReference>
<dbReference type="SMART" id="SM00858">
    <property type="entry name" value="SAF"/>
    <property type="match status" value="1"/>
</dbReference>
<reference evidence="3 4" key="1">
    <citation type="submission" date="2019-05" db="EMBL/GenBank/DDBJ databases">
        <title>The Complete Genome Sequence of the n-alkane-degrading Desulfoglaeba alkanexedens ALDC reveals multiple alkylsuccinate synthase gene clusters.</title>
        <authorList>
            <person name="Callaghan A.V."/>
            <person name="Davidova I.A."/>
            <person name="Duncan K.E."/>
            <person name="Morris B."/>
            <person name="McInerney M.J."/>
        </authorList>
    </citation>
    <scope>NUCLEOTIDE SEQUENCE [LARGE SCALE GENOMIC DNA]</scope>
    <source>
        <strain evidence="3 4">ALDC</strain>
    </source>
</reference>
<dbReference type="InterPro" id="IPR017592">
    <property type="entry name" value="Pilus_assmbl_Flp-typ_CpaB"/>
</dbReference>
<evidence type="ECO:0000259" key="2">
    <source>
        <dbReference type="SMART" id="SM00858"/>
    </source>
</evidence>
<keyword evidence="4" id="KW-1185">Reference proteome</keyword>
<reference evidence="3 4" key="2">
    <citation type="submission" date="2019-05" db="EMBL/GenBank/DDBJ databases">
        <authorList>
            <person name="Suflita J.M."/>
            <person name="Marks C.R."/>
        </authorList>
    </citation>
    <scope>NUCLEOTIDE SEQUENCE [LARGE SCALE GENOMIC DNA]</scope>
    <source>
        <strain evidence="3 4">ALDC</strain>
    </source>
</reference>